<evidence type="ECO:0000313" key="1">
    <source>
        <dbReference type="EMBL" id="KKK67010.1"/>
    </source>
</evidence>
<dbReference type="EMBL" id="LAZR01059811">
    <property type="protein sequence ID" value="KKK67010.1"/>
    <property type="molecule type" value="Genomic_DNA"/>
</dbReference>
<sequence length="320" mass="35866">AEFHHCYGALLVEVDSDGNWFARQINADSEGTIHDVDVRVKKGVLTTGNRVKGINWGDIHRKKIAPIVDRLAWGKGGMFQVLDPEYQFMNDLLNFGRRNHHDLKNPHKMFELYVRGQEDVAEEVRETAEWLSDKSGLSSNCQTVVVHSNHDAALELWLRDTNPDKDPLNAEFYYAAKVALYDAIREGDDNFDMLEWACQQAMGLKGYLDFGLTQVKFLREDESFIICPDANGGIECGMHGHLGPHGSRGSAGAFAKMGRKSNIGHTHRAGIVDGVYTAGTSSLINLPYNAGPSARSHSHILTYKNGKRVIITMWNRKWRA</sequence>
<dbReference type="AlphaFoldDB" id="A0A0F8Y0E4"/>
<gene>
    <name evidence="1" type="ORF">LCGC14_2958360</name>
</gene>
<accession>A0A0F8Y0E4</accession>
<organism evidence="1">
    <name type="scientific">marine sediment metagenome</name>
    <dbReference type="NCBI Taxonomy" id="412755"/>
    <lineage>
        <taxon>unclassified sequences</taxon>
        <taxon>metagenomes</taxon>
        <taxon>ecological metagenomes</taxon>
    </lineage>
</organism>
<reference evidence="1" key="1">
    <citation type="journal article" date="2015" name="Nature">
        <title>Complex archaea that bridge the gap between prokaryotes and eukaryotes.</title>
        <authorList>
            <person name="Spang A."/>
            <person name="Saw J.H."/>
            <person name="Jorgensen S.L."/>
            <person name="Zaremba-Niedzwiedzka K."/>
            <person name="Martijn J."/>
            <person name="Lind A.E."/>
            <person name="van Eijk R."/>
            <person name="Schleper C."/>
            <person name="Guy L."/>
            <person name="Ettema T.J."/>
        </authorList>
    </citation>
    <scope>NUCLEOTIDE SEQUENCE</scope>
</reference>
<proteinExistence type="predicted"/>
<protein>
    <submittedName>
        <fullName evidence="1">Uncharacterized protein</fullName>
    </submittedName>
</protein>
<name>A0A0F8Y0E4_9ZZZZ</name>
<feature type="non-terminal residue" evidence="1">
    <location>
        <position position="1"/>
    </location>
</feature>
<comment type="caution">
    <text evidence="1">The sequence shown here is derived from an EMBL/GenBank/DDBJ whole genome shotgun (WGS) entry which is preliminary data.</text>
</comment>